<dbReference type="PANTHER" id="PTHR43180:SF16">
    <property type="entry name" value="BACILYSIN BIOSYNTHESIS OXIDOREDUCTASE BACC"/>
    <property type="match status" value="1"/>
</dbReference>
<comment type="caution">
    <text evidence="4">The sequence shown here is derived from an EMBL/GenBank/DDBJ whole genome shotgun (WGS) entry which is preliminary data.</text>
</comment>
<dbReference type="STRING" id="1081109.A0A168A0R8"/>
<proteinExistence type="inferred from homology"/>
<dbReference type="InterPro" id="IPR002347">
    <property type="entry name" value="SDR_fam"/>
</dbReference>
<accession>A0A168A0R8</accession>
<evidence type="ECO:0000256" key="2">
    <source>
        <dbReference type="ARBA" id="ARBA00022857"/>
    </source>
</evidence>
<dbReference type="PRINTS" id="PR00081">
    <property type="entry name" value="GDHRDH"/>
</dbReference>
<dbReference type="AlphaFoldDB" id="A0A168A0R8"/>
<dbReference type="InterPro" id="IPR036291">
    <property type="entry name" value="NAD(P)-bd_dom_sf"/>
</dbReference>
<dbReference type="OrthoDB" id="498125at2759"/>
<dbReference type="Pfam" id="PF00106">
    <property type="entry name" value="adh_short"/>
    <property type="match status" value="1"/>
</dbReference>
<dbReference type="SUPFAM" id="SSF51735">
    <property type="entry name" value="NAD(P)-binding Rossmann-fold domains"/>
    <property type="match status" value="1"/>
</dbReference>
<sequence length="356" mass="38117">MSNVIDSSSSSGAAAAAAQNTSAAVDVSQPYDASTLKNKTIVITGGSNGLGAAMVREWASHGASVMVGDLDDAAGEALIAELRAKYHVKGTGGGDSKGPSFGYVHCDVTSWEDQRRFFEDAQRLSPTGRLDIVVPNAGIIQPSQSADFEHPGRLDADGKLARPSTKTVDVNITGVLYTVHLGLWYFSQSRSARDHCILLVGSVASVLPLVGQTHYTLSKHAVCGLFRSLRATAFAQQPGRVRVNMIAPYFVEQSRMFPPVTTTLFLGGSAGGATVEDVTNGDDDDGTHEGAGIMGRPVQGHEGRGHGRAVWDLYAHDHQQVDSFTHRYIALINAVAKIRGVRGFFVDVWRKLIRRE</sequence>
<comment type="similarity">
    <text evidence="1">Belongs to the short-chain dehydrogenases/reductases (SDR) family.</text>
</comment>
<keyword evidence="5" id="KW-1185">Reference proteome</keyword>
<dbReference type="EMBL" id="AZGY01000013">
    <property type="protein sequence ID" value="KZZ93326.1"/>
    <property type="molecule type" value="Genomic_DNA"/>
</dbReference>
<dbReference type="PANTHER" id="PTHR43180">
    <property type="entry name" value="3-OXOACYL-(ACYL-CARRIER-PROTEIN) REDUCTASE (AFU_ORTHOLOGUE AFUA_6G11210)"/>
    <property type="match status" value="1"/>
</dbReference>
<keyword evidence="3" id="KW-0560">Oxidoreductase</keyword>
<evidence type="ECO:0000256" key="1">
    <source>
        <dbReference type="ARBA" id="ARBA00006484"/>
    </source>
</evidence>
<evidence type="ECO:0000256" key="3">
    <source>
        <dbReference type="ARBA" id="ARBA00023002"/>
    </source>
</evidence>
<evidence type="ECO:0000313" key="5">
    <source>
        <dbReference type="Proteomes" id="UP000078544"/>
    </source>
</evidence>
<protein>
    <submittedName>
        <fullName evidence="4">NAD(P)-binding domain protein</fullName>
    </submittedName>
</protein>
<organism evidence="4 5">
    <name type="scientific">Moelleriella libera RCEF 2490</name>
    <dbReference type="NCBI Taxonomy" id="1081109"/>
    <lineage>
        <taxon>Eukaryota</taxon>
        <taxon>Fungi</taxon>
        <taxon>Dikarya</taxon>
        <taxon>Ascomycota</taxon>
        <taxon>Pezizomycotina</taxon>
        <taxon>Sordariomycetes</taxon>
        <taxon>Hypocreomycetidae</taxon>
        <taxon>Hypocreales</taxon>
        <taxon>Clavicipitaceae</taxon>
        <taxon>Moelleriella</taxon>
    </lineage>
</organism>
<name>A0A168A0R8_9HYPO</name>
<keyword evidence="2" id="KW-0521">NADP</keyword>
<gene>
    <name evidence="4" type="ORF">AAL_05711</name>
</gene>
<dbReference type="Gene3D" id="3.40.50.720">
    <property type="entry name" value="NAD(P)-binding Rossmann-like Domain"/>
    <property type="match status" value="1"/>
</dbReference>
<dbReference type="Proteomes" id="UP000078544">
    <property type="component" value="Unassembled WGS sequence"/>
</dbReference>
<evidence type="ECO:0000313" key="4">
    <source>
        <dbReference type="EMBL" id="KZZ93326.1"/>
    </source>
</evidence>
<dbReference type="GO" id="GO:0016491">
    <property type="term" value="F:oxidoreductase activity"/>
    <property type="evidence" value="ECO:0007669"/>
    <property type="project" value="UniProtKB-KW"/>
</dbReference>
<reference evidence="4 5" key="1">
    <citation type="journal article" date="2016" name="Genome Biol. Evol.">
        <title>Divergent and convergent evolution of fungal pathogenicity.</title>
        <authorList>
            <person name="Shang Y."/>
            <person name="Xiao G."/>
            <person name="Zheng P."/>
            <person name="Cen K."/>
            <person name="Zhan S."/>
            <person name="Wang C."/>
        </authorList>
    </citation>
    <scope>NUCLEOTIDE SEQUENCE [LARGE SCALE GENOMIC DNA]</scope>
    <source>
        <strain evidence="4 5">RCEF 2490</strain>
    </source>
</reference>